<evidence type="ECO:0000256" key="1">
    <source>
        <dbReference type="ARBA" id="ARBA00005336"/>
    </source>
</evidence>
<dbReference type="GO" id="GO:0005975">
    <property type="term" value="P:carbohydrate metabolic process"/>
    <property type="evidence" value="ECO:0007669"/>
    <property type="project" value="InterPro"/>
</dbReference>
<reference evidence="4" key="1">
    <citation type="submission" date="2020-10" db="EMBL/GenBank/DDBJ databases">
        <authorList>
            <person name="Gilroy R."/>
        </authorList>
    </citation>
    <scope>NUCLEOTIDE SEQUENCE</scope>
    <source>
        <strain evidence="4">ChiHjej9B8-7071</strain>
    </source>
</reference>
<dbReference type="Pfam" id="PF00933">
    <property type="entry name" value="Glyco_hydro_3"/>
    <property type="match status" value="1"/>
</dbReference>
<dbReference type="Proteomes" id="UP000824258">
    <property type="component" value="Unassembled WGS sequence"/>
</dbReference>
<dbReference type="InterPro" id="IPR036962">
    <property type="entry name" value="Glyco_hydro_3_N_sf"/>
</dbReference>
<dbReference type="Pfam" id="PF14310">
    <property type="entry name" value="Fn3-like"/>
    <property type="match status" value="1"/>
</dbReference>
<dbReference type="GO" id="GO:0004553">
    <property type="term" value="F:hydrolase activity, hydrolyzing O-glycosyl compounds"/>
    <property type="evidence" value="ECO:0007669"/>
    <property type="project" value="InterPro"/>
</dbReference>
<sequence>MKRFFNRLVHFGMDWVTGNGLRQALQHQAPNGVLSVPEVAAAARAVAAEGIVLLQNDGETLPLRPSDTVAVFGRCAVDYFTVGYGSGGDVVAPYRCNLLDGLREQGVQVCAPLEEAYRQWCADHRPDEGFWGHWPTHYPEMPLPDALLAQAARESTIALVVIGRAAGEDRDSYLEPGSFYLTPQERALLRRVSDAFSRVAVILDCGNVLDLGWAADFSGALVLAWQGGMESGRALADVLTGRVNPSGRLSDTIARDYGDYPSAASFGNRSANAYQEDIYVGYRYFETFAPEKVLFPFGFGLSYTTFSLTAAGEAAGGSVTLTVDVENQGKAAGKTVAQAYLVLPQGKLGNPRKILCAFEKSKLLAPGERQRLNLTVSLSNFAPFDDTGAAGHRNCHVLEPGRYAVEVGENVRDTVEVLSWERSGLEVVRQCEEICPLPKEHGFSRMVNRDGSCQWEAVPTGGGALRRKILAHLPAPLPAPAGAVTFTDVLAGTHTAAELVGQLSLEELDQLVRGQGKMNAPEGPSGNAGAFGGVTAALRSRGLPPVITCDGPAGIRLHSTAALLPCGTAQGSTFDPAAVEALYALVAQEMEALGVDMLLAPGMNLHRNPLCGRNFEYFSEDPLVTGVMAAAVVRGIQSRGRSACPKHFACNNQETNRNRNDSRLSQRALRELYLKGFEIVVKTAEPMSIMTSYNRVNGVYSHYHYDLAVSLLRREWGYQGLILTDWWMQHDASPEFPALRDDAYRIRAGVDLLMPGSTIGRRRDLTLLRSLRASDGVTKAEAQQAALHVVEFLLRLKG</sequence>
<evidence type="ECO:0000259" key="3">
    <source>
        <dbReference type="SMART" id="SM01217"/>
    </source>
</evidence>
<dbReference type="InterPro" id="IPR001764">
    <property type="entry name" value="Glyco_hydro_3_N"/>
</dbReference>
<name>A0A9D1A852_9FIRM</name>
<accession>A0A9D1A852</accession>
<comment type="similarity">
    <text evidence="1">Belongs to the glycosyl hydrolase 3 family.</text>
</comment>
<comment type="caution">
    <text evidence="4">The sequence shown here is derived from an EMBL/GenBank/DDBJ whole genome shotgun (WGS) entry which is preliminary data.</text>
</comment>
<dbReference type="Pfam" id="PF01915">
    <property type="entry name" value="Glyco_hydro_3_C"/>
    <property type="match status" value="1"/>
</dbReference>
<dbReference type="EMBL" id="DVGD01000144">
    <property type="protein sequence ID" value="HIR09679.1"/>
    <property type="molecule type" value="Genomic_DNA"/>
</dbReference>
<dbReference type="SMART" id="SM01217">
    <property type="entry name" value="Fn3_like"/>
    <property type="match status" value="1"/>
</dbReference>
<gene>
    <name evidence="4" type="ORF">IAA70_04675</name>
</gene>
<evidence type="ECO:0000313" key="4">
    <source>
        <dbReference type="EMBL" id="HIR09679.1"/>
    </source>
</evidence>
<dbReference type="InterPro" id="IPR050288">
    <property type="entry name" value="Cellulose_deg_GH3"/>
</dbReference>
<dbReference type="SUPFAM" id="SSF52279">
    <property type="entry name" value="Beta-D-glucan exohydrolase, C-terminal domain"/>
    <property type="match status" value="1"/>
</dbReference>
<keyword evidence="2 4" id="KW-0378">Hydrolase</keyword>
<dbReference type="Gene3D" id="3.40.50.1700">
    <property type="entry name" value="Glycoside hydrolase family 3 C-terminal domain"/>
    <property type="match status" value="1"/>
</dbReference>
<dbReference type="Gene3D" id="3.20.20.300">
    <property type="entry name" value="Glycoside hydrolase, family 3, N-terminal domain"/>
    <property type="match status" value="1"/>
</dbReference>
<dbReference type="InterPro" id="IPR026891">
    <property type="entry name" value="Fn3-like"/>
</dbReference>
<dbReference type="InterPro" id="IPR017853">
    <property type="entry name" value="GH"/>
</dbReference>
<organism evidence="4 5">
    <name type="scientific">Candidatus Avoscillospira stercoripullorum</name>
    <dbReference type="NCBI Taxonomy" id="2840709"/>
    <lineage>
        <taxon>Bacteria</taxon>
        <taxon>Bacillati</taxon>
        <taxon>Bacillota</taxon>
        <taxon>Clostridia</taxon>
        <taxon>Eubacteriales</taxon>
        <taxon>Oscillospiraceae</taxon>
        <taxon>Oscillospiraceae incertae sedis</taxon>
        <taxon>Candidatus Avoscillospira</taxon>
    </lineage>
</organism>
<dbReference type="PANTHER" id="PTHR42715:SF10">
    <property type="entry name" value="BETA-GLUCOSIDASE"/>
    <property type="match status" value="1"/>
</dbReference>
<dbReference type="Gene3D" id="2.60.40.10">
    <property type="entry name" value="Immunoglobulins"/>
    <property type="match status" value="1"/>
</dbReference>
<evidence type="ECO:0000256" key="2">
    <source>
        <dbReference type="ARBA" id="ARBA00022801"/>
    </source>
</evidence>
<dbReference type="SUPFAM" id="SSF51445">
    <property type="entry name" value="(Trans)glycosidases"/>
    <property type="match status" value="1"/>
</dbReference>
<feature type="domain" description="Fibronectin type III-like" evidence="3">
    <location>
        <begin position="335"/>
        <end position="411"/>
    </location>
</feature>
<dbReference type="PANTHER" id="PTHR42715">
    <property type="entry name" value="BETA-GLUCOSIDASE"/>
    <property type="match status" value="1"/>
</dbReference>
<dbReference type="InterPro" id="IPR013783">
    <property type="entry name" value="Ig-like_fold"/>
</dbReference>
<protein>
    <submittedName>
        <fullName evidence="4">Glycoside hydrolase family 3 C-terminal domain-containing protein</fullName>
    </submittedName>
</protein>
<dbReference type="InterPro" id="IPR002772">
    <property type="entry name" value="Glyco_hydro_3_C"/>
</dbReference>
<dbReference type="InterPro" id="IPR036881">
    <property type="entry name" value="Glyco_hydro_3_C_sf"/>
</dbReference>
<proteinExistence type="inferred from homology"/>
<evidence type="ECO:0000313" key="5">
    <source>
        <dbReference type="Proteomes" id="UP000824258"/>
    </source>
</evidence>
<dbReference type="AlphaFoldDB" id="A0A9D1A852"/>
<reference evidence="4" key="2">
    <citation type="journal article" date="2021" name="PeerJ">
        <title>Extensive microbial diversity within the chicken gut microbiome revealed by metagenomics and culture.</title>
        <authorList>
            <person name="Gilroy R."/>
            <person name="Ravi A."/>
            <person name="Getino M."/>
            <person name="Pursley I."/>
            <person name="Horton D.L."/>
            <person name="Alikhan N.F."/>
            <person name="Baker D."/>
            <person name="Gharbi K."/>
            <person name="Hall N."/>
            <person name="Watson M."/>
            <person name="Adriaenssens E.M."/>
            <person name="Foster-Nyarko E."/>
            <person name="Jarju S."/>
            <person name="Secka A."/>
            <person name="Antonio M."/>
            <person name="Oren A."/>
            <person name="Chaudhuri R.R."/>
            <person name="La Ragione R."/>
            <person name="Hildebrand F."/>
            <person name="Pallen M.J."/>
        </authorList>
    </citation>
    <scope>NUCLEOTIDE SEQUENCE</scope>
    <source>
        <strain evidence="4">ChiHjej9B8-7071</strain>
    </source>
</reference>
<dbReference type="PRINTS" id="PR00133">
    <property type="entry name" value="GLHYDRLASE3"/>
</dbReference>